<evidence type="ECO:0008006" key="3">
    <source>
        <dbReference type="Google" id="ProtNLM"/>
    </source>
</evidence>
<gene>
    <name evidence="1" type="ORF">FHS22_002883</name>
</gene>
<dbReference type="AlphaFoldDB" id="A0A841D3S4"/>
<protein>
    <recommendedName>
        <fullName evidence="3">FXSXX-COOH protein</fullName>
    </recommendedName>
</protein>
<proteinExistence type="predicted"/>
<dbReference type="RefSeq" id="WP_184941861.1">
    <property type="nucleotide sequence ID" value="NZ_BAAAWZ010000001.1"/>
</dbReference>
<name>A0A841D3S4_PLAVE</name>
<dbReference type="EMBL" id="JACHJJ010000008">
    <property type="protein sequence ID" value="MBB5963603.1"/>
    <property type="molecule type" value="Genomic_DNA"/>
</dbReference>
<sequence length="50" mass="5320">MEDDHATGLIDFSDLSLEKMKALNNSKVREAVLRIAGEDGGVVAGFQSAL</sequence>
<dbReference type="Proteomes" id="UP000562352">
    <property type="component" value="Unassembled WGS sequence"/>
</dbReference>
<accession>A0A841D3S4</accession>
<evidence type="ECO:0000313" key="1">
    <source>
        <dbReference type="EMBL" id="MBB5963603.1"/>
    </source>
</evidence>
<evidence type="ECO:0000313" key="2">
    <source>
        <dbReference type="Proteomes" id="UP000562352"/>
    </source>
</evidence>
<keyword evidence="2" id="KW-1185">Reference proteome</keyword>
<reference evidence="1 2" key="1">
    <citation type="submission" date="2020-08" db="EMBL/GenBank/DDBJ databases">
        <title>Genomic Encyclopedia of Type Strains, Phase III (KMG-III): the genomes of soil and plant-associated and newly described type strains.</title>
        <authorList>
            <person name="Whitman W."/>
        </authorList>
    </citation>
    <scope>NUCLEOTIDE SEQUENCE [LARGE SCALE GENOMIC DNA]</scope>
    <source>
        <strain evidence="1 2">CECT 3303</strain>
    </source>
</reference>
<organism evidence="1 2">
    <name type="scientific">Planomonospora venezuelensis</name>
    <dbReference type="NCBI Taxonomy" id="1999"/>
    <lineage>
        <taxon>Bacteria</taxon>
        <taxon>Bacillati</taxon>
        <taxon>Actinomycetota</taxon>
        <taxon>Actinomycetes</taxon>
        <taxon>Streptosporangiales</taxon>
        <taxon>Streptosporangiaceae</taxon>
        <taxon>Planomonospora</taxon>
    </lineage>
</organism>
<comment type="caution">
    <text evidence="1">The sequence shown here is derived from an EMBL/GenBank/DDBJ whole genome shotgun (WGS) entry which is preliminary data.</text>
</comment>